<dbReference type="SUPFAM" id="SSF52540">
    <property type="entry name" value="P-loop containing nucleoside triphosphate hydrolases"/>
    <property type="match status" value="1"/>
</dbReference>
<dbReference type="PROSITE" id="PS51198">
    <property type="entry name" value="UVRD_HELICASE_ATP_BIND"/>
    <property type="match status" value="1"/>
</dbReference>
<dbReference type="GO" id="GO:0003677">
    <property type="term" value="F:DNA binding"/>
    <property type="evidence" value="ECO:0007669"/>
    <property type="project" value="InterPro"/>
</dbReference>
<feature type="binding site" evidence="10">
    <location>
        <begin position="28"/>
        <end position="35"/>
    </location>
    <ligand>
        <name>ATP</name>
        <dbReference type="ChEBI" id="CHEBI:30616"/>
    </ligand>
</feature>
<dbReference type="InterPro" id="IPR000212">
    <property type="entry name" value="DNA_helicase_UvrD/REP"/>
</dbReference>
<evidence type="ECO:0000256" key="9">
    <source>
        <dbReference type="ARBA" id="ARBA00048988"/>
    </source>
</evidence>
<evidence type="ECO:0000256" key="3">
    <source>
        <dbReference type="ARBA" id="ARBA00022801"/>
    </source>
</evidence>
<dbReference type="KEGG" id="daf:Desaf_1418"/>
<name>F3YZQ7_DESAF</name>
<evidence type="ECO:0000256" key="7">
    <source>
        <dbReference type="ARBA" id="ARBA00034617"/>
    </source>
</evidence>
<evidence type="ECO:0000313" key="13">
    <source>
        <dbReference type="EMBL" id="EGJ49756.1"/>
    </source>
</evidence>
<dbReference type="RefSeq" id="WP_014259545.1">
    <property type="nucleotide sequence ID" value="NC_016629.1"/>
</dbReference>
<dbReference type="Gene3D" id="3.40.50.300">
    <property type="entry name" value="P-loop containing nucleotide triphosphate hydrolases"/>
    <property type="match status" value="2"/>
</dbReference>
<dbReference type="Pfam" id="PF00580">
    <property type="entry name" value="UvrD-helicase"/>
    <property type="match status" value="1"/>
</dbReference>
<dbReference type="AlphaFoldDB" id="F3YZQ7"/>
<comment type="catalytic activity">
    <reaction evidence="9">
        <text>ATP + H2O = ADP + phosphate + H(+)</text>
        <dbReference type="Rhea" id="RHEA:13065"/>
        <dbReference type="ChEBI" id="CHEBI:15377"/>
        <dbReference type="ChEBI" id="CHEBI:15378"/>
        <dbReference type="ChEBI" id="CHEBI:30616"/>
        <dbReference type="ChEBI" id="CHEBI:43474"/>
        <dbReference type="ChEBI" id="CHEBI:456216"/>
        <dbReference type="EC" id="5.6.2.4"/>
    </reaction>
</comment>
<keyword evidence="2 10" id="KW-0547">Nucleotide-binding</keyword>
<evidence type="ECO:0000256" key="5">
    <source>
        <dbReference type="ARBA" id="ARBA00022840"/>
    </source>
</evidence>
<dbReference type="CDD" id="cd17932">
    <property type="entry name" value="DEXQc_UvrD"/>
    <property type="match status" value="1"/>
</dbReference>
<dbReference type="eggNOG" id="COG0210">
    <property type="taxonomic scope" value="Bacteria"/>
</dbReference>
<comment type="catalytic activity">
    <reaction evidence="7">
        <text>Couples ATP hydrolysis with the unwinding of duplex DNA by translocating in the 3'-5' direction.</text>
        <dbReference type="EC" id="5.6.2.4"/>
    </reaction>
</comment>
<evidence type="ECO:0000256" key="2">
    <source>
        <dbReference type="ARBA" id="ARBA00022741"/>
    </source>
</evidence>
<dbReference type="PANTHER" id="PTHR11070">
    <property type="entry name" value="UVRD / RECB / PCRA DNA HELICASE FAMILY MEMBER"/>
    <property type="match status" value="1"/>
</dbReference>
<dbReference type="Pfam" id="PF13361">
    <property type="entry name" value="UvrD_C"/>
    <property type="match status" value="2"/>
</dbReference>
<evidence type="ECO:0000256" key="1">
    <source>
        <dbReference type="ARBA" id="ARBA00009922"/>
    </source>
</evidence>
<reference evidence="13 14" key="1">
    <citation type="journal article" date="2011" name="J. Bacteriol.">
        <title>Genome sequence of the mercury-methylating and pleomorphic Desulfovibrio africanus Strain Walvis Bay.</title>
        <authorList>
            <person name="Brown S.D."/>
            <person name="Wall J.D."/>
            <person name="Kucken A.M."/>
            <person name="Gilmour C.C."/>
            <person name="Podar M."/>
            <person name="Brandt C.C."/>
            <person name="Teshima H."/>
            <person name="Detter J.C."/>
            <person name="Han C.S."/>
            <person name="Land M.L."/>
            <person name="Lucas S."/>
            <person name="Han J."/>
            <person name="Pennacchio L."/>
            <person name="Nolan M."/>
            <person name="Pitluck S."/>
            <person name="Woyke T."/>
            <person name="Goodwin L."/>
            <person name="Palumbo A.V."/>
            <person name="Elias D.A."/>
        </authorList>
    </citation>
    <scope>NUCLEOTIDE SEQUENCE [LARGE SCALE GENOMIC DNA]</scope>
    <source>
        <strain evidence="13 14">Walvis Bay</strain>
    </source>
</reference>
<dbReference type="Proteomes" id="UP000007844">
    <property type="component" value="Chromosome"/>
</dbReference>
<dbReference type="EMBL" id="CP003221">
    <property type="protein sequence ID" value="EGJ49756.1"/>
    <property type="molecule type" value="Genomic_DNA"/>
</dbReference>
<keyword evidence="5 10" id="KW-0067">ATP-binding</keyword>
<keyword evidence="14" id="KW-1185">Reference proteome</keyword>
<evidence type="ECO:0000259" key="11">
    <source>
        <dbReference type="PROSITE" id="PS51198"/>
    </source>
</evidence>
<proteinExistence type="inferred from homology"/>
<keyword evidence="6" id="KW-0413">Isomerase</keyword>
<dbReference type="HOGENOM" id="CLU_004585_5_10_7"/>
<dbReference type="Gene3D" id="1.10.486.10">
    <property type="entry name" value="PCRA, domain 4"/>
    <property type="match status" value="1"/>
</dbReference>
<feature type="domain" description="UvrD-like helicase ATP-binding" evidence="11">
    <location>
        <begin position="7"/>
        <end position="291"/>
    </location>
</feature>
<evidence type="ECO:0000313" key="14">
    <source>
        <dbReference type="Proteomes" id="UP000007844"/>
    </source>
</evidence>
<accession>F3YZQ7</accession>
<dbReference type="STRING" id="690850.Desaf_1418"/>
<dbReference type="PANTHER" id="PTHR11070:SF3">
    <property type="entry name" value="DNA 3'-5' HELICASE"/>
    <property type="match status" value="1"/>
</dbReference>
<dbReference type="GO" id="GO:0000725">
    <property type="term" value="P:recombinational repair"/>
    <property type="evidence" value="ECO:0007669"/>
    <property type="project" value="TreeGrafter"/>
</dbReference>
<sequence>MPIDFTRELNPAQCEAVQALEGPVLVIAGAGSGKTRTIVYRLAHLVEQGVQPESILLLTFTRKAAQEMLARASLLLDHGLTGVSGGTFHSFAYAQLRRHAQLFDLKSGFTVMDRADALDVLGQAKDSLGLGRTERSFPKKETILELIGKSRNKETDLESVLQQESFHLMPYLEILGNMAKGYQAIKQRHGLLDYDDLLFVFERLLTEREDVRERLRERFRYIMVDEYQDTNKVQARLVKLMAGLQGNVMAVGDDAQSIYAFRGASVANILRFPKEYPGALVIRLEQNYRSTQPILDLANEVLRHAAHKFDKHLFTEREDGPKPMLVRTLSDATQHQIAMSLIADLQKKYALHEIAVLFRAGYQSYGLEVQLSKLGIRFQKYGGIRFSEAAHIKDALAYLRLVVNPSDLPAWQRVFKHVKGVGPKTAQGLFEAVISGNEAHVAKTRKRFPELTELFGLLDGLRARRPAPLTALDEVMAWYGPILIRDYPDDYPRRQQGLEQLARIAANYPDLEAFLGDLTLENPEDNSREAAHDALVLSTIHSAKGLEWKAVLMLDLVEDRFPSRKAMQRPEDLDEERRLMYVACTRAKDFLALFVPETVYMRGLERSEPTRPSPFVLEMEPSSYEEWRENFSGGLARAGGGAPMGRRQALDQAIGRPSGSVRSAAPEFAAGGDAQANSNGIRNTKLGFCTHRVYGRGKIIAEAAPGKYRINFPGFGIKTILAEYLTLEDAS</sequence>
<dbReference type="GO" id="GO:0043138">
    <property type="term" value="F:3'-5' DNA helicase activity"/>
    <property type="evidence" value="ECO:0007669"/>
    <property type="project" value="UniProtKB-EC"/>
</dbReference>
<dbReference type="PROSITE" id="PS51217">
    <property type="entry name" value="UVRD_HELICASE_CTER"/>
    <property type="match status" value="1"/>
</dbReference>
<keyword evidence="4 10" id="KW-0347">Helicase</keyword>
<protein>
    <recommendedName>
        <fullName evidence="8">DNA 3'-5' helicase</fullName>
        <ecNumber evidence="8">5.6.2.4</ecNumber>
    </recommendedName>
</protein>
<dbReference type="InterPro" id="IPR014016">
    <property type="entry name" value="UvrD-like_ATP-bd"/>
</dbReference>
<keyword evidence="3 10" id="KW-0378">Hydrolase</keyword>
<dbReference type="InterPro" id="IPR013986">
    <property type="entry name" value="DExx_box_DNA_helicase_dom_sf"/>
</dbReference>
<dbReference type="InterPro" id="IPR027417">
    <property type="entry name" value="P-loop_NTPase"/>
</dbReference>
<comment type="similarity">
    <text evidence="1">Belongs to the helicase family. UvrD subfamily.</text>
</comment>
<dbReference type="GO" id="GO:0005829">
    <property type="term" value="C:cytosol"/>
    <property type="evidence" value="ECO:0007669"/>
    <property type="project" value="TreeGrafter"/>
</dbReference>
<dbReference type="Gene3D" id="1.10.10.160">
    <property type="match status" value="1"/>
</dbReference>
<evidence type="ECO:0000256" key="4">
    <source>
        <dbReference type="ARBA" id="ARBA00022806"/>
    </source>
</evidence>
<dbReference type="GO" id="GO:0016887">
    <property type="term" value="F:ATP hydrolysis activity"/>
    <property type="evidence" value="ECO:0007669"/>
    <property type="project" value="RHEA"/>
</dbReference>
<organism evidence="13 14">
    <name type="scientific">Desulfocurvibacter africanus subsp. africanus str. Walvis Bay</name>
    <dbReference type="NCBI Taxonomy" id="690850"/>
    <lineage>
        <taxon>Bacteria</taxon>
        <taxon>Pseudomonadati</taxon>
        <taxon>Thermodesulfobacteriota</taxon>
        <taxon>Desulfovibrionia</taxon>
        <taxon>Desulfovibrionales</taxon>
        <taxon>Desulfovibrionaceae</taxon>
        <taxon>Desulfocurvibacter</taxon>
    </lineage>
</organism>
<evidence type="ECO:0000256" key="6">
    <source>
        <dbReference type="ARBA" id="ARBA00023235"/>
    </source>
</evidence>
<evidence type="ECO:0000256" key="8">
    <source>
        <dbReference type="ARBA" id="ARBA00034808"/>
    </source>
</evidence>
<evidence type="ECO:0000259" key="12">
    <source>
        <dbReference type="PROSITE" id="PS51217"/>
    </source>
</evidence>
<gene>
    <name evidence="13" type="ORF">Desaf_1418</name>
</gene>
<dbReference type="EC" id="5.6.2.4" evidence="8"/>
<dbReference type="InterPro" id="IPR014017">
    <property type="entry name" value="DNA_helicase_UvrD-like_C"/>
</dbReference>
<dbReference type="GO" id="GO:0005524">
    <property type="term" value="F:ATP binding"/>
    <property type="evidence" value="ECO:0007669"/>
    <property type="project" value="UniProtKB-UniRule"/>
</dbReference>
<feature type="domain" description="UvrD-like helicase C-terminal" evidence="12">
    <location>
        <begin position="292"/>
        <end position="545"/>
    </location>
</feature>
<evidence type="ECO:0000256" key="10">
    <source>
        <dbReference type="PROSITE-ProRule" id="PRU00560"/>
    </source>
</evidence>